<gene>
    <name evidence="2" type="ORF">D2V05_03575</name>
    <name evidence="3" type="ORF">FQ017_03555</name>
</gene>
<evidence type="ECO:0000313" key="5">
    <source>
        <dbReference type="Proteomes" id="UP000321621"/>
    </source>
</evidence>
<protein>
    <submittedName>
        <fullName evidence="2">Rhodanese-like domain-containing protein</fullName>
    </submittedName>
</protein>
<dbReference type="EMBL" id="VNWK01000011">
    <property type="protein sequence ID" value="TXJ99101.1"/>
    <property type="molecule type" value="Genomic_DNA"/>
</dbReference>
<dbReference type="InterPro" id="IPR001763">
    <property type="entry name" value="Rhodanese-like_dom"/>
</dbReference>
<dbReference type="PANTHER" id="PTHR43031:SF18">
    <property type="entry name" value="RHODANESE-RELATED SULFURTRANSFERASES"/>
    <property type="match status" value="1"/>
</dbReference>
<keyword evidence="5" id="KW-1185">Reference proteome</keyword>
<dbReference type="PANTHER" id="PTHR43031">
    <property type="entry name" value="FAD-DEPENDENT OXIDOREDUCTASE"/>
    <property type="match status" value="1"/>
</dbReference>
<dbReference type="AlphaFoldDB" id="A0A3A1NK52"/>
<reference evidence="2 4" key="1">
    <citation type="submission" date="2018-08" db="EMBL/GenBank/DDBJ databases">
        <title>Proposal of Muricauda 72 sp.nov. and Muricauda NH166 sp.nov., isolated from seawater.</title>
        <authorList>
            <person name="Cheng H."/>
            <person name="Wu Y.-H."/>
            <person name="Guo L.-L."/>
            <person name="Xu X.-W."/>
        </authorList>
    </citation>
    <scope>NUCLEOTIDE SEQUENCE [LARGE SCALE GENOMIC DNA]</scope>
    <source>
        <strain evidence="2 4">72</strain>
    </source>
</reference>
<dbReference type="PROSITE" id="PS50206">
    <property type="entry name" value="RHODANESE_3"/>
    <property type="match status" value="1"/>
</dbReference>
<dbReference type="EMBL" id="QXFI01000011">
    <property type="protein sequence ID" value="RIV46440.1"/>
    <property type="molecule type" value="Genomic_DNA"/>
</dbReference>
<evidence type="ECO:0000259" key="1">
    <source>
        <dbReference type="PROSITE" id="PS50206"/>
    </source>
</evidence>
<dbReference type="InterPro" id="IPR050229">
    <property type="entry name" value="GlpE_sulfurtransferase"/>
</dbReference>
<dbReference type="OrthoDB" id="9808735at2"/>
<reference evidence="3 5" key="2">
    <citation type="submission" date="2019-07" db="EMBL/GenBank/DDBJ databases">
        <title>Draft genome of two Muricauda strains isolated from deep sea.</title>
        <authorList>
            <person name="Sun C."/>
        </authorList>
    </citation>
    <scope>NUCLEOTIDE SEQUENCE [LARGE SCALE GENOMIC DNA]</scope>
    <source>
        <strain evidence="3 5">72</strain>
    </source>
</reference>
<dbReference type="Proteomes" id="UP000321621">
    <property type="component" value="Unassembled WGS sequence"/>
</dbReference>
<sequence length="114" mass="13074">MSLLSFLFKGQALPDQVQILDREDYKMAISKGKVQLVDVRTRGEFMSGHIKGASNIDFFQGSAFRAAFSKLKKDKPLYIYCQSGNRSQKAARMLVDMGFQEVYDLRGGYRIWTY</sequence>
<evidence type="ECO:0000313" key="3">
    <source>
        <dbReference type="EMBL" id="TXJ99101.1"/>
    </source>
</evidence>
<dbReference type="SMART" id="SM00450">
    <property type="entry name" value="RHOD"/>
    <property type="match status" value="1"/>
</dbReference>
<dbReference type="InterPro" id="IPR036873">
    <property type="entry name" value="Rhodanese-like_dom_sf"/>
</dbReference>
<dbReference type="RefSeq" id="WP_119638920.1">
    <property type="nucleotide sequence ID" value="NZ_QXFI01000011.1"/>
</dbReference>
<proteinExistence type="predicted"/>
<evidence type="ECO:0000313" key="4">
    <source>
        <dbReference type="Proteomes" id="UP000266691"/>
    </source>
</evidence>
<dbReference type="Gene3D" id="3.40.250.10">
    <property type="entry name" value="Rhodanese-like domain"/>
    <property type="match status" value="1"/>
</dbReference>
<dbReference type="Pfam" id="PF00581">
    <property type="entry name" value="Rhodanese"/>
    <property type="match status" value="1"/>
</dbReference>
<feature type="domain" description="Rhodanese" evidence="1">
    <location>
        <begin position="30"/>
        <end position="114"/>
    </location>
</feature>
<name>A0A3A1NK52_9FLAO</name>
<evidence type="ECO:0000313" key="2">
    <source>
        <dbReference type="EMBL" id="RIV46440.1"/>
    </source>
</evidence>
<dbReference type="Proteomes" id="UP000266691">
    <property type="component" value="Unassembled WGS sequence"/>
</dbReference>
<dbReference type="CDD" id="cd00158">
    <property type="entry name" value="RHOD"/>
    <property type="match status" value="1"/>
</dbReference>
<dbReference type="SUPFAM" id="SSF52821">
    <property type="entry name" value="Rhodanese/Cell cycle control phosphatase"/>
    <property type="match status" value="1"/>
</dbReference>
<comment type="caution">
    <text evidence="2">The sequence shown here is derived from an EMBL/GenBank/DDBJ whole genome shotgun (WGS) entry which is preliminary data.</text>
</comment>
<accession>A0A3A1NK52</accession>
<organism evidence="2 4">
    <name type="scientific">Flagellimonas pelagia</name>
    <dbReference type="NCBI Taxonomy" id="2306998"/>
    <lineage>
        <taxon>Bacteria</taxon>
        <taxon>Pseudomonadati</taxon>
        <taxon>Bacteroidota</taxon>
        <taxon>Flavobacteriia</taxon>
        <taxon>Flavobacteriales</taxon>
        <taxon>Flavobacteriaceae</taxon>
        <taxon>Flagellimonas</taxon>
    </lineage>
</organism>